<dbReference type="Pfam" id="PF11104">
    <property type="entry name" value="PilM_2"/>
    <property type="match status" value="1"/>
</dbReference>
<evidence type="ECO:0008006" key="3">
    <source>
        <dbReference type="Google" id="ProtNLM"/>
    </source>
</evidence>
<dbReference type="EMBL" id="MFKW01000076">
    <property type="protein sequence ID" value="OGG49329.1"/>
    <property type="molecule type" value="Genomic_DNA"/>
</dbReference>
<protein>
    <recommendedName>
        <fullName evidence="3">SHS2 domain-containing protein</fullName>
    </recommendedName>
</protein>
<dbReference type="InterPro" id="IPR005883">
    <property type="entry name" value="PilM"/>
</dbReference>
<dbReference type="InterPro" id="IPR050696">
    <property type="entry name" value="FtsA/MreB"/>
</dbReference>
<dbReference type="Gene3D" id="3.30.420.40">
    <property type="match status" value="2"/>
</dbReference>
<dbReference type="Proteomes" id="UP000176445">
    <property type="component" value="Unassembled WGS sequence"/>
</dbReference>
<dbReference type="SUPFAM" id="SSF53067">
    <property type="entry name" value="Actin-like ATPase domain"/>
    <property type="match status" value="1"/>
</dbReference>
<dbReference type="Gene3D" id="3.30.1490.300">
    <property type="match status" value="1"/>
</dbReference>
<dbReference type="InterPro" id="IPR043129">
    <property type="entry name" value="ATPase_NBD"/>
</dbReference>
<name>A0A1F6CJC7_9BACT</name>
<proteinExistence type="predicted"/>
<evidence type="ECO:0000313" key="2">
    <source>
        <dbReference type="Proteomes" id="UP000176445"/>
    </source>
</evidence>
<sequence length="366" mass="38814">MSLALGLRLRLALAPPRYLAPPLVGIDVSASGVKGVRLEERPFGLVLGAYAAEYLSPGTFADGEFADPAPIAAALKRVASTIGVASANAALPEAKSYLFETTAEGTTKDAWRTAVEQKLGELVPLPPAEAAFDVVPVGIAGQEVRLVGMSFARRVVEGTLAVYDGAGISVRSFEGEIFAMARALLLEGDPSTTLIIDVGKTTTKLAIVEDRVPRFATTIGIGGHAFTLAIQKHFGVTEQEARRVKVERGIVAAAGNEDYMAAMLSTVSAIRDEIATHLEYWQNRETKRGGHARVSKAVLAGGNATVRGLPEYLEGALAIPVATGDVFTNLASREYWIPEPDYAESLAYATAIGLALRDYKPRPHVS</sequence>
<dbReference type="PANTHER" id="PTHR32432">
    <property type="entry name" value="CELL DIVISION PROTEIN FTSA-RELATED"/>
    <property type="match status" value="1"/>
</dbReference>
<gene>
    <name evidence="1" type="ORF">A2704_01945</name>
</gene>
<comment type="caution">
    <text evidence="1">The sequence shown here is derived from an EMBL/GenBank/DDBJ whole genome shotgun (WGS) entry which is preliminary data.</text>
</comment>
<dbReference type="CDD" id="cd24049">
    <property type="entry name" value="ASKHA_NBD_PilM"/>
    <property type="match status" value="1"/>
</dbReference>
<reference evidence="1 2" key="1">
    <citation type="journal article" date="2016" name="Nat. Commun.">
        <title>Thousands of microbial genomes shed light on interconnected biogeochemical processes in an aquifer system.</title>
        <authorList>
            <person name="Anantharaman K."/>
            <person name="Brown C.T."/>
            <person name="Hug L.A."/>
            <person name="Sharon I."/>
            <person name="Castelle C.J."/>
            <person name="Probst A.J."/>
            <person name="Thomas B.C."/>
            <person name="Singh A."/>
            <person name="Wilkins M.J."/>
            <person name="Karaoz U."/>
            <person name="Brodie E.L."/>
            <person name="Williams K.H."/>
            <person name="Hubbard S.S."/>
            <person name="Banfield J.F."/>
        </authorList>
    </citation>
    <scope>NUCLEOTIDE SEQUENCE [LARGE SCALE GENOMIC DNA]</scope>
</reference>
<dbReference type="PANTHER" id="PTHR32432:SF3">
    <property type="entry name" value="ETHANOLAMINE UTILIZATION PROTEIN EUTJ"/>
    <property type="match status" value="1"/>
</dbReference>
<dbReference type="AlphaFoldDB" id="A0A1F6CJC7"/>
<evidence type="ECO:0000313" key="1">
    <source>
        <dbReference type="EMBL" id="OGG49329.1"/>
    </source>
</evidence>
<accession>A0A1F6CJC7</accession>
<organism evidence="1 2">
    <name type="scientific">Candidatus Kaiserbacteria bacterium RIFCSPHIGHO2_01_FULL_54_36b</name>
    <dbReference type="NCBI Taxonomy" id="1798483"/>
    <lineage>
        <taxon>Bacteria</taxon>
        <taxon>Candidatus Kaiseribacteriota</taxon>
    </lineage>
</organism>